<protein>
    <submittedName>
        <fullName evidence="1">Uncharacterized protein</fullName>
    </submittedName>
</protein>
<reference evidence="1" key="1">
    <citation type="submission" date="2022-05" db="EMBL/GenBank/DDBJ databases">
        <title>An RpoN-dependent PEP-CTERM gene is involved in floc formation of an Aquincola tertiaricarbonis strain.</title>
        <authorList>
            <person name="Qiu D."/>
            <person name="Xia M."/>
        </authorList>
    </citation>
    <scope>NUCLEOTIDE SEQUENCE</scope>
    <source>
        <strain evidence="1">RN12</strain>
    </source>
</reference>
<organism evidence="1 2">
    <name type="scientific">Aquincola tertiaricarbonis</name>
    <dbReference type="NCBI Taxonomy" id="391953"/>
    <lineage>
        <taxon>Bacteria</taxon>
        <taxon>Pseudomonadati</taxon>
        <taxon>Pseudomonadota</taxon>
        <taxon>Betaproteobacteria</taxon>
        <taxon>Burkholderiales</taxon>
        <taxon>Sphaerotilaceae</taxon>
        <taxon>Aquincola</taxon>
    </lineage>
</organism>
<gene>
    <name evidence="1" type="ORF">MW290_24760</name>
</gene>
<accession>A0ABY4S9Q4</accession>
<sequence>MSDTPAQAAARLLSLAKDAPAGPYTLDAGDGPWASQAYVRAPSWGVVARTGLDATLPHWDGPQRAVAALFAACDPQTITMICQALAHQAQELDALRAELRWNDVRTDGFPPCDGTTVFDGINSNGHPGVFNVCSGGDCQMITAESYELVMGGLRYWRRRVGPAIEGEGNV</sequence>
<dbReference type="Proteomes" id="UP001056201">
    <property type="component" value="Chromosome 2"/>
</dbReference>
<proteinExistence type="predicted"/>
<name>A0ABY4S9Q4_AQUTE</name>
<keyword evidence="2" id="KW-1185">Reference proteome</keyword>
<evidence type="ECO:0000313" key="1">
    <source>
        <dbReference type="EMBL" id="URI08792.1"/>
    </source>
</evidence>
<dbReference type="EMBL" id="CP097636">
    <property type="protein sequence ID" value="URI08792.1"/>
    <property type="molecule type" value="Genomic_DNA"/>
</dbReference>
<dbReference type="RefSeq" id="WP_250197012.1">
    <property type="nucleotide sequence ID" value="NZ_CP097636.1"/>
</dbReference>
<evidence type="ECO:0000313" key="2">
    <source>
        <dbReference type="Proteomes" id="UP001056201"/>
    </source>
</evidence>